<reference evidence="3 4" key="2">
    <citation type="submission" date="2024-07" db="EMBL/GenBank/DDBJ databases">
        <authorList>
            <person name="Akdeniz Z."/>
        </authorList>
    </citation>
    <scope>NUCLEOTIDE SEQUENCE [LARGE SCALE GENOMIC DNA]</scope>
</reference>
<proteinExistence type="predicted"/>
<evidence type="ECO:0000313" key="2">
    <source>
        <dbReference type="EMBL" id="CAI9925318.1"/>
    </source>
</evidence>
<keyword evidence="1" id="KW-0812">Transmembrane</keyword>
<sequence>MSVTNLLNSVLPSILLSLVSILVLKCTKYLSDNIIKQLTNYLLVAIIPIGIALNSSIQYPSNQDGRMYAIFTVLFLVQAVENITISFINAKLLKTKLNVKDLIKNQIILTSQMQLVFNSSYVAQKQVWSFQIFQNIICSLLLLVDYFYYYKANKLVEQSDNLVIAEEAQTSEPQSSNSVQKKYTILMIVSSVIGLSISLFKFEFKNKTFPLFVTNIFNVFTESTATIAIIISCYAVLQKKTLKQYVLSLTLIIIKQIVNPLIMNLVDKDIAKMMISPAGFLAIYFTDGFEIFIGWFVSIISWWIL</sequence>
<reference evidence="2" key="1">
    <citation type="submission" date="2023-06" db="EMBL/GenBank/DDBJ databases">
        <authorList>
            <person name="Kurt Z."/>
        </authorList>
    </citation>
    <scope>NUCLEOTIDE SEQUENCE</scope>
</reference>
<organism evidence="2">
    <name type="scientific">Hexamita inflata</name>
    <dbReference type="NCBI Taxonomy" id="28002"/>
    <lineage>
        <taxon>Eukaryota</taxon>
        <taxon>Metamonada</taxon>
        <taxon>Diplomonadida</taxon>
        <taxon>Hexamitidae</taxon>
        <taxon>Hexamitinae</taxon>
        <taxon>Hexamita</taxon>
    </lineage>
</organism>
<gene>
    <name evidence="2" type="ORF">HINF_LOCUS12963</name>
    <name evidence="3" type="ORF">HINF_LOCUS20741</name>
</gene>
<protein>
    <submittedName>
        <fullName evidence="3">Hypothetical_protein</fullName>
    </submittedName>
</protein>
<keyword evidence="1" id="KW-0472">Membrane</keyword>
<dbReference type="EMBL" id="CAXDID020000056">
    <property type="protein sequence ID" value="CAL6007657.1"/>
    <property type="molecule type" value="Genomic_DNA"/>
</dbReference>
<feature type="transmembrane region" description="Helical" evidence="1">
    <location>
        <begin position="278"/>
        <end position="304"/>
    </location>
</feature>
<dbReference type="AlphaFoldDB" id="A0AA86TYF5"/>
<feature type="transmembrane region" description="Helical" evidence="1">
    <location>
        <begin position="212"/>
        <end position="237"/>
    </location>
</feature>
<evidence type="ECO:0000313" key="4">
    <source>
        <dbReference type="Proteomes" id="UP001642409"/>
    </source>
</evidence>
<feature type="transmembrane region" description="Helical" evidence="1">
    <location>
        <begin position="69"/>
        <end position="90"/>
    </location>
</feature>
<dbReference type="Proteomes" id="UP001642409">
    <property type="component" value="Unassembled WGS sequence"/>
</dbReference>
<dbReference type="EMBL" id="CATOUU010000341">
    <property type="protein sequence ID" value="CAI9925318.1"/>
    <property type="molecule type" value="Genomic_DNA"/>
</dbReference>
<accession>A0AA86TYF5</accession>
<keyword evidence="1" id="KW-1133">Transmembrane helix</keyword>
<comment type="caution">
    <text evidence="2">The sequence shown here is derived from an EMBL/GenBank/DDBJ whole genome shotgun (WGS) entry which is preliminary data.</text>
</comment>
<evidence type="ECO:0000313" key="3">
    <source>
        <dbReference type="EMBL" id="CAL6007657.1"/>
    </source>
</evidence>
<keyword evidence="4" id="KW-1185">Reference proteome</keyword>
<feature type="transmembrane region" description="Helical" evidence="1">
    <location>
        <begin position="127"/>
        <end position="149"/>
    </location>
</feature>
<feature type="transmembrane region" description="Helical" evidence="1">
    <location>
        <begin position="243"/>
        <end position="266"/>
    </location>
</feature>
<name>A0AA86TYF5_9EUKA</name>
<feature type="transmembrane region" description="Helical" evidence="1">
    <location>
        <begin position="183"/>
        <end position="200"/>
    </location>
</feature>
<feature type="transmembrane region" description="Helical" evidence="1">
    <location>
        <begin position="38"/>
        <end position="57"/>
    </location>
</feature>
<evidence type="ECO:0000256" key="1">
    <source>
        <dbReference type="SAM" id="Phobius"/>
    </source>
</evidence>
<feature type="transmembrane region" description="Helical" evidence="1">
    <location>
        <begin position="6"/>
        <end position="26"/>
    </location>
</feature>